<dbReference type="InterPro" id="IPR058548">
    <property type="entry name" value="MlaB-like_STAS"/>
</dbReference>
<keyword evidence="3" id="KW-1185">Reference proteome</keyword>
<evidence type="ECO:0000259" key="1">
    <source>
        <dbReference type="PROSITE" id="PS50801"/>
    </source>
</evidence>
<feature type="domain" description="STAS" evidence="1">
    <location>
        <begin position="21"/>
        <end position="119"/>
    </location>
</feature>
<evidence type="ECO:0000313" key="3">
    <source>
        <dbReference type="Proteomes" id="UP000547510"/>
    </source>
</evidence>
<proteinExistence type="predicted"/>
<dbReference type="Proteomes" id="UP000547510">
    <property type="component" value="Unassembled WGS sequence"/>
</dbReference>
<dbReference type="SUPFAM" id="SSF52091">
    <property type="entry name" value="SpoIIaa-like"/>
    <property type="match status" value="1"/>
</dbReference>
<dbReference type="CDD" id="cd07043">
    <property type="entry name" value="STAS_anti-anti-sigma_factors"/>
    <property type="match status" value="1"/>
</dbReference>
<dbReference type="EMBL" id="JACHJN010000007">
    <property type="protein sequence ID" value="MBB5958055.1"/>
    <property type="molecule type" value="Genomic_DNA"/>
</dbReference>
<gene>
    <name evidence="2" type="ORF">FHS29_004663</name>
</gene>
<name>A0A841CPY1_9PSEU</name>
<dbReference type="InterPro" id="IPR036513">
    <property type="entry name" value="STAS_dom_sf"/>
</dbReference>
<dbReference type="InterPro" id="IPR002645">
    <property type="entry name" value="STAS_dom"/>
</dbReference>
<evidence type="ECO:0000313" key="2">
    <source>
        <dbReference type="EMBL" id="MBB5958055.1"/>
    </source>
</evidence>
<accession>A0A841CPY1</accession>
<reference evidence="2 3" key="1">
    <citation type="submission" date="2020-08" db="EMBL/GenBank/DDBJ databases">
        <title>Genomic Encyclopedia of Type Strains, Phase III (KMG-III): the genomes of soil and plant-associated and newly described type strains.</title>
        <authorList>
            <person name="Whitman W."/>
        </authorList>
    </citation>
    <scope>NUCLEOTIDE SEQUENCE [LARGE SCALE GENOMIC DNA]</scope>
    <source>
        <strain evidence="2 3">CECT 8640</strain>
    </source>
</reference>
<dbReference type="Gene3D" id="3.30.750.24">
    <property type="entry name" value="STAS domain"/>
    <property type="match status" value="1"/>
</dbReference>
<organism evidence="2 3">
    <name type="scientific">Saccharothrix tamanrassetensis</name>
    <dbReference type="NCBI Taxonomy" id="1051531"/>
    <lineage>
        <taxon>Bacteria</taxon>
        <taxon>Bacillati</taxon>
        <taxon>Actinomycetota</taxon>
        <taxon>Actinomycetes</taxon>
        <taxon>Pseudonocardiales</taxon>
        <taxon>Pseudonocardiaceae</taxon>
        <taxon>Saccharothrix</taxon>
    </lineage>
</organism>
<comment type="caution">
    <text evidence="2">The sequence shown here is derived from an EMBL/GenBank/DDBJ whole genome shotgun (WGS) entry which is preliminary data.</text>
</comment>
<dbReference type="Pfam" id="PF13466">
    <property type="entry name" value="STAS_2"/>
    <property type="match status" value="1"/>
</dbReference>
<sequence length="119" mass="13176">MSSPHQLTCTLAIVDAHTARIVVSGEIVFDSGDRLLGVVADLLADHPVRRLRLDCGEVTFCDSYGLGTLLAVHRRLDAVGGVLHLENRPAALDRLLRRTNTYNHLTRSVEPEREHQLDS</sequence>
<dbReference type="AlphaFoldDB" id="A0A841CPY1"/>
<dbReference type="PROSITE" id="PS50801">
    <property type="entry name" value="STAS"/>
    <property type="match status" value="1"/>
</dbReference>
<protein>
    <submittedName>
        <fullName evidence="2">Anti-anti-sigma factor</fullName>
    </submittedName>
</protein>
<dbReference type="RefSeq" id="WP_184693688.1">
    <property type="nucleotide sequence ID" value="NZ_JACHJN010000007.1"/>
</dbReference>